<reference evidence="3" key="1">
    <citation type="submission" date="2016-09" db="EMBL/GenBank/DDBJ databases">
        <authorList>
            <person name="Varghese N."/>
            <person name="Submissions S."/>
        </authorList>
    </citation>
    <scope>NUCLEOTIDE SEQUENCE [LARGE SCALE GENOMIC DNA]</scope>
    <source>
        <strain evidence="3">25nlg</strain>
    </source>
</reference>
<evidence type="ECO:0000313" key="2">
    <source>
        <dbReference type="EMBL" id="SDB95978.1"/>
    </source>
</evidence>
<dbReference type="EMBL" id="FMYM01000004">
    <property type="protein sequence ID" value="SDB95978.1"/>
    <property type="molecule type" value="Genomic_DNA"/>
</dbReference>
<proteinExistence type="predicted"/>
<gene>
    <name evidence="2" type="ORF">SAMN05421737_104103</name>
</gene>
<dbReference type="GO" id="GO:0006508">
    <property type="term" value="P:proteolysis"/>
    <property type="evidence" value="ECO:0007669"/>
    <property type="project" value="InterPro"/>
</dbReference>
<dbReference type="STRING" id="1464122.SAMN05421737_104103"/>
<dbReference type="Proteomes" id="UP000242662">
    <property type="component" value="Unassembled WGS sequence"/>
</dbReference>
<dbReference type="InterPro" id="IPR029045">
    <property type="entry name" value="ClpP/crotonase-like_dom_sf"/>
</dbReference>
<feature type="domain" description="Tail specific protease" evidence="1">
    <location>
        <begin position="209"/>
        <end position="400"/>
    </location>
</feature>
<sequence>MKNIFNDIVTIMHNDYSGHLDKKGCDNPDYFREGIDNLAKHNQLTAETFTSIVQDYLLDFQDKHIFFICSQTKNPTDRGFRVRCYNDKLYVIEATSEKNITIGDAFTSLEGQSISDLRRDHVRLLAPEIHQERENWAPILSLYRSGEYEDEQGNAHSFTFSSYEKTPPTSSYRVEAVPDNIARITMTDFNNPDAIVKMMTDNQKILDSSDNWIIDVRKNAGGSDASFHPLLQYIMPKEGIDLSSIGEEQLFNCTEESAKRIQRDVKQAMEVTKDEQALLFLRAFYSQWDKHKGKGFVKFNWHEEQLPSSFIKGQERPRNIVVLTDTYCGSAGDSFVECCKQSNKVTVIGRPTMGLNDYANLAVKRWNGGFQLYYPTSRLSSINQGKGMTGVGIAPDIYIPWSPEHLKIDVDMDRAMMYIKDTNFSGAQS</sequence>
<evidence type="ECO:0000259" key="1">
    <source>
        <dbReference type="SMART" id="SM00245"/>
    </source>
</evidence>
<keyword evidence="3" id="KW-1185">Reference proteome</keyword>
<dbReference type="AlphaFoldDB" id="A0A1G6HPA6"/>
<accession>A0A1G6HPA6</accession>
<dbReference type="Gene3D" id="3.90.226.10">
    <property type="entry name" value="2-enoyl-CoA Hydratase, Chain A, domain 1"/>
    <property type="match status" value="1"/>
</dbReference>
<dbReference type="GO" id="GO:0008236">
    <property type="term" value="F:serine-type peptidase activity"/>
    <property type="evidence" value="ECO:0007669"/>
    <property type="project" value="InterPro"/>
</dbReference>
<dbReference type="InterPro" id="IPR005151">
    <property type="entry name" value="Tail-specific_protease"/>
</dbReference>
<name>A0A1G6HPA6_9BACI</name>
<protein>
    <submittedName>
        <fullName evidence="2">Peptidase family S41</fullName>
    </submittedName>
</protein>
<evidence type="ECO:0000313" key="3">
    <source>
        <dbReference type="Proteomes" id="UP000242662"/>
    </source>
</evidence>
<dbReference type="SUPFAM" id="SSF52096">
    <property type="entry name" value="ClpP/crotonase"/>
    <property type="match status" value="1"/>
</dbReference>
<dbReference type="OrthoDB" id="2327485at2"/>
<dbReference type="Pfam" id="PF03572">
    <property type="entry name" value="Peptidase_S41"/>
    <property type="match status" value="1"/>
</dbReference>
<dbReference type="RefSeq" id="WP_090775229.1">
    <property type="nucleotide sequence ID" value="NZ_FMYM01000004.1"/>
</dbReference>
<organism evidence="2 3">
    <name type="scientific">Shouchella lonarensis</name>
    <dbReference type="NCBI Taxonomy" id="1464122"/>
    <lineage>
        <taxon>Bacteria</taxon>
        <taxon>Bacillati</taxon>
        <taxon>Bacillota</taxon>
        <taxon>Bacilli</taxon>
        <taxon>Bacillales</taxon>
        <taxon>Bacillaceae</taxon>
        <taxon>Shouchella</taxon>
    </lineage>
</organism>
<dbReference type="SMART" id="SM00245">
    <property type="entry name" value="TSPc"/>
    <property type="match status" value="1"/>
</dbReference>